<dbReference type="AlphaFoldDB" id="A0A6I6E6H5"/>
<gene>
    <name evidence="5" type="ORF">D7D94_12355</name>
</gene>
<evidence type="ECO:0000313" key="6">
    <source>
        <dbReference type="Proteomes" id="UP000422989"/>
    </source>
</evidence>
<feature type="region of interest" description="Disordered" evidence="3">
    <location>
        <begin position="15"/>
        <end position="36"/>
    </location>
</feature>
<reference evidence="5 6" key="1">
    <citation type="submission" date="2018-09" db="EMBL/GenBank/DDBJ databases">
        <title>Whole genome sequencing of Microbacterium oryzae strain MB-10T.</title>
        <authorList>
            <person name="Das S.K."/>
        </authorList>
    </citation>
    <scope>NUCLEOTIDE SEQUENCE [LARGE SCALE GENOMIC DNA]</scope>
    <source>
        <strain evidence="5 6">MB-10</strain>
    </source>
</reference>
<evidence type="ECO:0000313" key="5">
    <source>
        <dbReference type="EMBL" id="QGU28377.1"/>
    </source>
</evidence>
<organism evidence="5 6">
    <name type="scientific">Microbacterium oryzae</name>
    <dbReference type="NCBI Taxonomy" id="743009"/>
    <lineage>
        <taxon>Bacteria</taxon>
        <taxon>Bacillati</taxon>
        <taxon>Actinomycetota</taxon>
        <taxon>Actinomycetes</taxon>
        <taxon>Micrococcales</taxon>
        <taxon>Microbacteriaceae</taxon>
        <taxon>Microbacterium</taxon>
    </lineage>
</organism>
<feature type="domain" description="Glycoside hydrolase 35 catalytic" evidence="4">
    <location>
        <begin position="55"/>
        <end position="398"/>
    </location>
</feature>
<evidence type="ECO:0000256" key="1">
    <source>
        <dbReference type="ARBA" id="ARBA00009809"/>
    </source>
</evidence>
<dbReference type="KEGG" id="moj:D7D94_12355"/>
<dbReference type="InterPro" id="IPR017853">
    <property type="entry name" value="GH"/>
</dbReference>
<protein>
    <recommendedName>
        <fullName evidence="4">Glycoside hydrolase 35 catalytic domain-containing protein</fullName>
    </recommendedName>
</protein>
<dbReference type="Proteomes" id="UP000422989">
    <property type="component" value="Chromosome"/>
</dbReference>
<dbReference type="PANTHER" id="PTHR23421">
    <property type="entry name" value="BETA-GALACTOSIDASE RELATED"/>
    <property type="match status" value="1"/>
</dbReference>
<accession>A0A6I6E6H5</accession>
<sequence length="793" mass="86509">MATVAGVTASPAARRPLHIRVPAPRSPEPAPLDMGDPADAADAIRLTTRFVERAGRPWFPIMGEYHFSRDLPEHWETELRKMRAGGVNVVATYVLWILHEETRGDVRWDGANDLRRFVETADRVGLKVVLRIGPWAHGETRNGGFPDWLQELPIAHRTDAPEYLALVRDWFDAIGRQVAGLFHDDRDPAAPIIGVQVENELYDQPDHLATLRDLAEAAGMRASLWTATGWGGAQLPARRVLPVYAGYSDGFWEESTTGWPEFGRMHFTFSTVRDDLTVGADLRDAPATGVAADAAEDPWPFATCELGGGMQVAYHRRPHVDPADVAALALVKLGSGSAWPGYYLYHGGTQVLGERSTTQESQATGYPNDVPVRDYDFFAPIGGAGQQRPHFHALRRQHLLLEAFGERLAPWPAAIPDQSAENGENGENGLRWSVRAGEESGWLFVNNHQPAAAPLDEVPDVQFHVELAAAPVTVPTEPFTLRRGVFAVWPLRQRFGDLPAVTATAQPITQVATGEGVTVFLAATPGVPVELQLAGVSASEVSGARVVTAQEPERGGVVVTPDARPGLDCRVTARGTTFVILDPETADAVWKGPVAGEERVVLWRGDGWFDGDRFRVVPGSEGDRVLIHPALAGDDGLFTRVPVGGADGRRALPTPSFAEKQVAPVRVGGPARRLSAPTEEDFASLESVPVDIPDECFEDVERLVLSLRWTGDVLRISAGDLLIMDQFWSGRALEVDLLPYRDLIRRHGLSLRAFAWAPDSGVHVDPRVRPSATEPLLEVHEASVRAVRSQRVP</sequence>
<comment type="similarity">
    <text evidence="1 2">Belongs to the glycosyl hydrolase 35 family.</text>
</comment>
<dbReference type="SUPFAM" id="SSF51445">
    <property type="entry name" value="(Trans)glycosidases"/>
    <property type="match status" value="1"/>
</dbReference>
<dbReference type="InterPro" id="IPR031330">
    <property type="entry name" value="Gly_Hdrlase_35_cat"/>
</dbReference>
<dbReference type="PRINTS" id="PR00742">
    <property type="entry name" value="GLHYDRLASE35"/>
</dbReference>
<evidence type="ECO:0000259" key="4">
    <source>
        <dbReference type="Pfam" id="PF01301"/>
    </source>
</evidence>
<dbReference type="EMBL" id="CP032550">
    <property type="protein sequence ID" value="QGU28377.1"/>
    <property type="molecule type" value="Genomic_DNA"/>
</dbReference>
<keyword evidence="6" id="KW-1185">Reference proteome</keyword>
<evidence type="ECO:0000256" key="2">
    <source>
        <dbReference type="RuleBase" id="RU003679"/>
    </source>
</evidence>
<name>A0A6I6E6H5_9MICO</name>
<dbReference type="OrthoDB" id="9813184at2"/>
<dbReference type="Pfam" id="PF01301">
    <property type="entry name" value="Glyco_hydro_35"/>
    <property type="match status" value="1"/>
</dbReference>
<evidence type="ECO:0000256" key="3">
    <source>
        <dbReference type="SAM" id="MobiDB-lite"/>
    </source>
</evidence>
<proteinExistence type="inferred from homology"/>
<dbReference type="GO" id="GO:0004553">
    <property type="term" value="F:hydrolase activity, hydrolyzing O-glycosyl compounds"/>
    <property type="evidence" value="ECO:0007669"/>
    <property type="project" value="InterPro"/>
</dbReference>
<dbReference type="GO" id="GO:0005975">
    <property type="term" value="P:carbohydrate metabolic process"/>
    <property type="evidence" value="ECO:0007669"/>
    <property type="project" value="InterPro"/>
</dbReference>
<dbReference type="Gene3D" id="3.20.20.80">
    <property type="entry name" value="Glycosidases"/>
    <property type="match status" value="1"/>
</dbReference>
<dbReference type="InterPro" id="IPR001944">
    <property type="entry name" value="Glycoside_Hdrlase_35"/>
</dbReference>